<name>A0A9N9FAA4_9GLOM</name>
<dbReference type="GO" id="GO:0005634">
    <property type="term" value="C:nucleus"/>
    <property type="evidence" value="ECO:0007669"/>
    <property type="project" value="TreeGrafter"/>
</dbReference>
<gene>
    <name evidence="3" type="ORF">POCULU_LOCUS3531</name>
</gene>
<dbReference type="GO" id="GO:0001181">
    <property type="term" value="F:RNA polymerase I general transcription initiation factor activity"/>
    <property type="evidence" value="ECO:0007669"/>
    <property type="project" value="InterPro"/>
</dbReference>
<evidence type="ECO:0000313" key="3">
    <source>
        <dbReference type="EMBL" id="CAG8520204.1"/>
    </source>
</evidence>
<evidence type="ECO:0000256" key="2">
    <source>
        <dbReference type="SAM" id="Coils"/>
    </source>
</evidence>
<dbReference type="PANTHER" id="PTHR12790:SF0">
    <property type="entry name" value="RNA POLYMERASE I-SPECIFIC TRANSCRIPTION INITIATION FACTOR RRN3-RELATED"/>
    <property type="match status" value="1"/>
</dbReference>
<accession>A0A9N9FAA4</accession>
<feature type="coiled-coil region" evidence="2">
    <location>
        <begin position="220"/>
        <end position="254"/>
    </location>
</feature>
<dbReference type="AlphaFoldDB" id="A0A9N9FAA4"/>
<dbReference type="Proteomes" id="UP000789572">
    <property type="component" value="Unassembled WGS sequence"/>
</dbReference>
<comment type="caution">
    <text evidence="3">The sequence shown here is derived from an EMBL/GenBank/DDBJ whole genome shotgun (WGS) entry which is preliminary data.</text>
</comment>
<dbReference type="InterPro" id="IPR007991">
    <property type="entry name" value="RNA_pol_I_trans_ini_fac_RRN3"/>
</dbReference>
<protein>
    <submittedName>
        <fullName evidence="3">4695_t:CDS:1</fullName>
    </submittedName>
</protein>
<proteinExistence type="inferred from homology"/>
<dbReference type="OrthoDB" id="26970at2759"/>
<evidence type="ECO:0000313" key="4">
    <source>
        <dbReference type="Proteomes" id="UP000789572"/>
    </source>
</evidence>
<sequence>MSGMASVNKVPRGDKEAVLEARKRELEFTTTYIENAVIRQKQGKSEDYESIIQTLRSKPETTSQLRRLHLWILALSRVAPTLSRSSFKLVDAVLSVDWTGFDDMLAHVYTMFLGNLSTGHPAFLKPVLRMLVKGLLLQTEIDLHSTSIEKRHERVHHALKYVLSARPTASLNFVPILSSEFPHKSEPLDAQVVYVQNLLRLLAYAPHLESQLLEKTIQRIIEIDVEIQGRLEDLEELEDEMELYAAELNSTTDDQTIKVIKKDGSLKDVSVNDTSKDITKLYSENNDIDEDDDNVKEMSYDIKEMMEKLDCMIKLVLDYMHWHYKDATAANDFATSKQLLATLLNIFEKFILRTFKSRYTQFIIFWYTGKSLSFAREYLDLLHSIITSSDPILHPVPIRVAAALYLGSYVARAKYLDGDTVRRSIGFLSTWLKEYVKVNELTVGEPDKVANSVFYAVVQATMYVFCFRWKDLMVDIVCKDGITRRRWCSELTPFPYVLASAYKPLEICSRNIVKQFARITNALDFMFVYSLMSDYGESLLSSDGNDEWRKDDNFSTNLDEFLFFPFDPFRLKNSQPYLEGIYQYWEEIDGDEELEEDWLTEEMVLDNVVEW</sequence>
<dbReference type="Pfam" id="PF05327">
    <property type="entry name" value="RRN3"/>
    <property type="match status" value="1"/>
</dbReference>
<keyword evidence="2" id="KW-0175">Coiled coil</keyword>
<dbReference type="GO" id="GO:0006361">
    <property type="term" value="P:transcription initiation at RNA polymerase I promoter"/>
    <property type="evidence" value="ECO:0007669"/>
    <property type="project" value="InterPro"/>
</dbReference>
<keyword evidence="4" id="KW-1185">Reference proteome</keyword>
<dbReference type="EMBL" id="CAJVPJ010000394">
    <property type="protein sequence ID" value="CAG8520204.1"/>
    <property type="molecule type" value="Genomic_DNA"/>
</dbReference>
<dbReference type="GO" id="GO:0001042">
    <property type="term" value="F:RNA polymerase I core binding"/>
    <property type="evidence" value="ECO:0007669"/>
    <property type="project" value="TreeGrafter"/>
</dbReference>
<organism evidence="3 4">
    <name type="scientific">Paraglomus occultum</name>
    <dbReference type="NCBI Taxonomy" id="144539"/>
    <lineage>
        <taxon>Eukaryota</taxon>
        <taxon>Fungi</taxon>
        <taxon>Fungi incertae sedis</taxon>
        <taxon>Mucoromycota</taxon>
        <taxon>Glomeromycotina</taxon>
        <taxon>Glomeromycetes</taxon>
        <taxon>Paraglomerales</taxon>
        <taxon>Paraglomeraceae</taxon>
        <taxon>Paraglomus</taxon>
    </lineage>
</organism>
<evidence type="ECO:0000256" key="1">
    <source>
        <dbReference type="ARBA" id="ARBA00010098"/>
    </source>
</evidence>
<comment type="similarity">
    <text evidence="1">Belongs to the RRN3 family.</text>
</comment>
<dbReference type="PANTHER" id="PTHR12790">
    <property type="entry name" value="TRANSCRIPTION INITIATION FACTOR IA RRN3"/>
    <property type="match status" value="1"/>
</dbReference>
<reference evidence="3" key="1">
    <citation type="submission" date="2021-06" db="EMBL/GenBank/DDBJ databases">
        <authorList>
            <person name="Kallberg Y."/>
            <person name="Tangrot J."/>
            <person name="Rosling A."/>
        </authorList>
    </citation>
    <scope>NUCLEOTIDE SEQUENCE</scope>
    <source>
        <strain evidence="3">IA702</strain>
    </source>
</reference>